<proteinExistence type="inferred from homology"/>
<protein>
    <recommendedName>
        <fullName evidence="2">Negative regulator of flagellin synthesis</fullName>
    </recommendedName>
</protein>
<evidence type="ECO:0000313" key="9">
    <source>
        <dbReference type="EMBL" id="HGS87786.1"/>
    </source>
</evidence>
<comment type="caution">
    <text evidence="9">The sequence shown here is derived from an EMBL/GenBank/DDBJ whole genome shotgun (WGS) entry which is preliminary data.</text>
</comment>
<keyword evidence="9" id="KW-0966">Cell projection</keyword>
<dbReference type="Pfam" id="PF04316">
    <property type="entry name" value="FlgM"/>
    <property type="match status" value="1"/>
</dbReference>
<reference evidence="9" key="1">
    <citation type="journal article" date="2020" name="mSystems">
        <title>Genome- and Community-Level Interaction Insights into Carbon Utilization and Element Cycling Functions of Hydrothermarchaeota in Hydrothermal Sediment.</title>
        <authorList>
            <person name="Zhou Z."/>
            <person name="Liu Y."/>
            <person name="Xu W."/>
            <person name="Pan J."/>
            <person name="Luo Z.H."/>
            <person name="Li M."/>
        </authorList>
    </citation>
    <scope>NUCLEOTIDE SEQUENCE [LARGE SCALE GENOMIC DNA]</scope>
    <source>
        <strain evidence="9">SpSt-556</strain>
    </source>
</reference>
<feature type="compositionally biased region" description="Polar residues" evidence="7">
    <location>
        <begin position="1"/>
        <end position="12"/>
    </location>
</feature>
<evidence type="ECO:0000256" key="3">
    <source>
        <dbReference type="ARBA" id="ARBA00022491"/>
    </source>
</evidence>
<name>A0A7C4KZV4_9CHLR</name>
<dbReference type="InterPro" id="IPR007412">
    <property type="entry name" value="FlgM"/>
</dbReference>
<dbReference type="NCBIfam" id="TIGR03824">
    <property type="entry name" value="FlgM_jcvi"/>
    <property type="match status" value="1"/>
</dbReference>
<evidence type="ECO:0000256" key="7">
    <source>
        <dbReference type="SAM" id="MobiDB-lite"/>
    </source>
</evidence>
<keyword evidence="4" id="KW-1005">Bacterial flagellum biogenesis</keyword>
<dbReference type="InterPro" id="IPR031316">
    <property type="entry name" value="FlgM_C"/>
</dbReference>
<dbReference type="SUPFAM" id="SSF101498">
    <property type="entry name" value="Anti-sigma factor FlgM"/>
    <property type="match status" value="1"/>
</dbReference>
<comment type="similarity">
    <text evidence="1">Belongs to the FlgM family.</text>
</comment>
<feature type="domain" description="Anti-sigma-28 factor FlgM C-terminal" evidence="8">
    <location>
        <begin position="38"/>
        <end position="91"/>
    </location>
</feature>
<dbReference type="AlphaFoldDB" id="A0A7C4KZV4"/>
<evidence type="ECO:0000256" key="5">
    <source>
        <dbReference type="ARBA" id="ARBA00023015"/>
    </source>
</evidence>
<keyword evidence="3" id="KW-0678">Repressor</keyword>
<keyword evidence="5" id="KW-0805">Transcription regulation</keyword>
<feature type="region of interest" description="Disordered" evidence="7">
    <location>
        <begin position="1"/>
        <end position="20"/>
    </location>
</feature>
<evidence type="ECO:0000259" key="8">
    <source>
        <dbReference type="Pfam" id="PF04316"/>
    </source>
</evidence>
<accession>A0A7C4KZV4</accession>
<gene>
    <name evidence="9" type="primary">flgM</name>
    <name evidence="9" type="ORF">ENT17_09225</name>
</gene>
<keyword evidence="6" id="KW-0804">Transcription</keyword>
<dbReference type="InterPro" id="IPR035890">
    <property type="entry name" value="Anti-sigma-28_factor_FlgM_sf"/>
</dbReference>
<organism evidence="9">
    <name type="scientific">Bellilinea caldifistulae</name>
    <dbReference type="NCBI Taxonomy" id="360411"/>
    <lineage>
        <taxon>Bacteria</taxon>
        <taxon>Bacillati</taxon>
        <taxon>Chloroflexota</taxon>
        <taxon>Anaerolineae</taxon>
        <taxon>Anaerolineales</taxon>
        <taxon>Anaerolineaceae</taxon>
        <taxon>Bellilinea</taxon>
    </lineage>
</organism>
<dbReference type="GO" id="GO:0044781">
    <property type="term" value="P:bacterial-type flagellum organization"/>
    <property type="evidence" value="ECO:0007669"/>
    <property type="project" value="UniProtKB-KW"/>
</dbReference>
<dbReference type="GO" id="GO:0045892">
    <property type="term" value="P:negative regulation of DNA-templated transcription"/>
    <property type="evidence" value="ECO:0007669"/>
    <property type="project" value="InterPro"/>
</dbReference>
<evidence type="ECO:0000256" key="2">
    <source>
        <dbReference type="ARBA" id="ARBA00017823"/>
    </source>
</evidence>
<keyword evidence="9" id="KW-0282">Flagellum</keyword>
<keyword evidence="9" id="KW-0969">Cilium</keyword>
<evidence type="ECO:0000256" key="1">
    <source>
        <dbReference type="ARBA" id="ARBA00005322"/>
    </source>
</evidence>
<evidence type="ECO:0000256" key="4">
    <source>
        <dbReference type="ARBA" id="ARBA00022795"/>
    </source>
</evidence>
<sequence length="98" mass="10953">MKIENNGINPLTPQGADPIQRADRKMVNEANGFAQRRDSVSLSSDARLLAKARSAADSAPELENERLNQIRQRIESGDYTIQVEEIARKLAARAYFKP</sequence>
<dbReference type="EMBL" id="DSXR01000092">
    <property type="protein sequence ID" value="HGS87786.1"/>
    <property type="molecule type" value="Genomic_DNA"/>
</dbReference>
<evidence type="ECO:0000256" key="6">
    <source>
        <dbReference type="ARBA" id="ARBA00023163"/>
    </source>
</evidence>